<accession>A0ACC2KF90</accession>
<dbReference type="EMBL" id="CM056817">
    <property type="protein sequence ID" value="KAJ8619686.1"/>
    <property type="molecule type" value="Genomic_DNA"/>
</dbReference>
<name>A0ACC2KF90_PERAE</name>
<comment type="caution">
    <text evidence="1">The sequence shown here is derived from an EMBL/GenBank/DDBJ whole genome shotgun (WGS) entry which is preliminary data.</text>
</comment>
<reference evidence="1 2" key="1">
    <citation type="journal article" date="2022" name="Hortic Res">
        <title>A haplotype resolved chromosomal level avocado genome allows analysis of novel avocado genes.</title>
        <authorList>
            <person name="Nath O."/>
            <person name="Fletcher S.J."/>
            <person name="Hayward A."/>
            <person name="Shaw L.M."/>
            <person name="Masouleh A.K."/>
            <person name="Furtado A."/>
            <person name="Henry R.J."/>
            <person name="Mitter N."/>
        </authorList>
    </citation>
    <scope>NUCLEOTIDE SEQUENCE [LARGE SCALE GENOMIC DNA]</scope>
    <source>
        <strain evidence="2">cv. Hass</strain>
    </source>
</reference>
<sequence length="234" mass="26984">MNKEVCMKHACVKSASSEHVKRATPPSFLLKTHTLVEDPETNDIISWNDQGNTFIVWRPVELARDLIPTLFKHSNFSSFVRQLNTYGFRKVASGRWEFHNNMFRRGESRLLCEIQRRKAWASKLPPSLVKTTTKESNDHQRFSSSVPSSPSSYVSLSYENKRLKRENGALCLELASTKKKCSELLNLVAFHLNSKKMVVDQRPKLFGVRLELPREKRRVHEEFSENMSALSSQS</sequence>
<evidence type="ECO:0000313" key="2">
    <source>
        <dbReference type="Proteomes" id="UP001234297"/>
    </source>
</evidence>
<proteinExistence type="predicted"/>
<organism evidence="1 2">
    <name type="scientific">Persea americana</name>
    <name type="common">Avocado</name>
    <dbReference type="NCBI Taxonomy" id="3435"/>
    <lineage>
        <taxon>Eukaryota</taxon>
        <taxon>Viridiplantae</taxon>
        <taxon>Streptophyta</taxon>
        <taxon>Embryophyta</taxon>
        <taxon>Tracheophyta</taxon>
        <taxon>Spermatophyta</taxon>
        <taxon>Magnoliopsida</taxon>
        <taxon>Magnoliidae</taxon>
        <taxon>Laurales</taxon>
        <taxon>Lauraceae</taxon>
        <taxon>Persea</taxon>
    </lineage>
</organism>
<dbReference type="Proteomes" id="UP001234297">
    <property type="component" value="Chromosome 9"/>
</dbReference>
<gene>
    <name evidence="1" type="ORF">MRB53_028215</name>
</gene>
<protein>
    <submittedName>
        <fullName evidence="1">Uncharacterized protein</fullName>
    </submittedName>
</protein>
<evidence type="ECO:0000313" key="1">
    <source>
        <dbReference type="EMBL" id="KAJ8619686.1"/>
    </source>
</evidence>
<keyword evidence="2" id="KW-1185">Reference proteome</keyword>